<protein>
    <submittedName>
        <fullName evidence="2">Uncharacterized protein</fullName>
    </submittedName>
</protein>
<gene>
    <name evidence="2" type="ORF">ADS77_12270</name>
</gene>
<dbReference type="Proteomes" id="UP000037848">
    <property type="component" value="Unassembled WGS sequence"/>
</dbReference>
<sequence length="97" mass="10469">MKSIIKSAVAALLIVGSTHASANEGEFEITQVLTQNIASYIKTMNKELSNSLKQSLSINSQLLMTEVVENTSRTQGSDLEKIVKTELVAVQSQSNEG</sequence>
<evidence type="ECO:0000256" key="1">
    <source>
        <dbReference type="SAM" id="SignalP"/>
    </source>
</evidence>
<accession>A0A0N1MTX5</accession>
<dbReference type="AlphaFoldDB" id="A0A0N1MTX5"/>
<keyword evidence="3" id="KW-1185">Reference proteome</keyword>
<dbReference type="EMBL" id="LHPH01000013">
    <property type="protein sequence ID" value="KPH62472.1"/>
    <property type="molecule type" value="Genomic_DNA"/>
</dbReference>
<keyword evidence="1" id="KW-0732">Signal</keyword>
<organism evidence="2 3">
    <name type="scientific">Pseudoalteromonas porphyrae</name>
    <dbReference type="NCBI Taxonomy" id="187330"/>
    <lineage>
        <taxon>Bacteria</taxon>
        <taxon>Pseudomonadati</taxon>
        <taxon>Pseudomonadota</taxon>
        <taxon>Gammaproteobacteria</taxon>
        <taxon>Alteromonadales</taxon>
        <taxon>Pseudoalteromonadaceae</taxon>
        <taxon>Pseudoalteromonas</taxon>
    </lineage>
</organism>
<reference evidence="2 3" key="1">
    <citation type="submission" date="2015-08" db="EMBL/GenBank/DDBJ databases">
        <title>Draft Genome Sequence of Pseudoalteromonas porphyrae UCD-SED14.</title>
        <authorList>
            <person name="Coil D.A."/>
            <person name="Jospin G."/>
            <person name="Lee R.D."/>
            <person name="Eisen J.A."/>
        </authorList>
    </citation>
    <scope>NUCLEOTIDE SEQUENCE [LARGE SCALE GENOMIC DNA]</scope>
    <source>
        <strain evidence="2 3">UCD-SED14</strain>
    </source>
</reference>
<feature type="signal peptide" evidence="1">
    <location>
        <begin position="1"/>
        <end position="22"/>
    </location>
</feature>
<dbReference type="OrthoDB" id="6300774at2"/>
<evidence type="ECO:0000313" key="3">
    <source>
        <dbReference type="Proteomes" id="UP000037848"/>
    </source>
</evidence>
<evidence type="ECO:0000313" key="2">
    <source>
        <dbReference type="EMBL" id="KPH62472.1"/>
    </source>
</evidence>
<name>A0A0N1MTX5_9GAMM</name>
<dbReference type="STRING" id="187330.AMS58_04265"/>
<dbReference type="RefSeq" id="WP_054454659.1">
    <property type="nucleotide sequence ID" value="NZ_LHPH01000013.1"/>
</dbReference>
<dbReference type="PATRIC" id="fig|187330.3.peg.879"/>
<proteinExistence type="predicted"/>
<comment type="caution">
    <text evidence="2">The sequence shown here is derived from an EMBL/GenBank/DDBJ whole genome shotgun (WGS) entry which is preliminary data.</text>
</comment>
<feature type="chain" id="PRO_5005878238" evidence="1">
    <location>
        <begin position="23"/>
        <end position="97"/>
    </location>
</feature>